<evidence type="ECO:0000256" key="2">
    <source>
        <dbReference type="SAM" id="Phobius"/>
    </source>
</evidence>
<feature type="transmembrane region" description="Helical" evidence="2">
    <location>
        <begin position="239"/>
        <end position="262"/>
    </location>
</feature>
<proteinExistence type="predicted"/>
<reference evidence="3 4" key="1">
    <citation type="submission" date="2019-12" db="EMBL/GenBank/DDBJ databases">
        <title>Novel species isolated from a subtropical stream in China.</title>
        <authorList>
            <person name="Lu H."/>
        </authorList>
    </citation>
    <scope>NUCLEOTIDE SEQUENCE [LARGE SCALE GENOMIC DNA]</scope>
    <source>
        <strain evidence="3 4">FT107W</strain>
    </source>
</reference>
<accession>A0A845H9K3</accession>
<gene>
    <name evidence="3" type="ORF">GTP81_01510</name>
</gene>
<name>A0A845H9K3_9BURK</name>
<comment type="caution">
    <text evidence="3">The sequence shown here is derived from an EMBL/GenBank/DDBJ whole genome shotgun (WGS) entry which is preliminary data.</text>
</comment>
<evidence type="ECO:0000313" key="4">
    <source>
        <dbReference type="Proteomes" id="UP000484875"/>
    </source>
</evidence>
<dbReference type="EMBL" id="WWCV01000002">
    <property type="protein sequence ID" value="MYN15421.1"/>
    <property type="molecule type" value="Genomic_DNA"/>
</dbReference>
<evidence type="ECO:0008006" key="5">
    <source>
        <dbReference type="Google" id="ProtNLM"/>
    </source>
</evidence>
<keyword evidence="4" id="KW-1185">Reference proteome</keyword>
<feature type="transmembrane region" description="Helical" evidence="2">
    <location>
        <begin position="274"/>
        <end position="302"/>
    </location>
</feature>
<feature type="transmembrane region" description="Helical" evidence="2">
    <location>
        <begin position="21"/>
        <end position="42"/>
    </location>
</feature>
<evidence type="ECO:0000313" key="3">
    <source>
        <dbReference type="EMBL" id="MYN15421.1"/>
    </source>
</evidence>
<dbReference type="RefSeq" id="WP_161088266.1">
    <property type="nucleotide sequence ID" value="NZ_WWCV01000002.1"/>
</dbReference>
<evidence type="ECO:0000256" key="1">
    <source>
        <dbReference type="SAM" id="Coils"/>
    </source>
</evidence>
<keyword evidence="2" id="KW-0472">Membrane</keyword>
<feature type="transmembrane region" description="Helical" evidence="2">
    <location>
        <begin position="322"/>
        <end position="347"/>
    </location>
</feature>
<keyword evidence="1" id="KW-0175">Coiled coil</keyword>
<keyword evidence="2" id="KW-1133">Transmembrane helix</keyword>
<feature type="coiled-coil region" evidence="1">
    <location>
        <begin position="134"/>
        <end position="211"/>
    </location>
</feature>
<dbReference type="Proteomes" id="UP000484875">
    <property type="component" value="Unassembled WGS sequence"/>
</dbReference>
<organism evidence="3 4">
    <name type="scientific">Duganella vulcania</name>
    <dbReference type="NCBI Taxonomy" id="2692166"/>
    <lineage>
        <taxon>Bacteria</taxon>
        <taxon>Pseudomonadati</taxon>
        <taxon>Pseudomonadota</taxon>
        <taxon>Betaproteobacteria</taxon>
        <taxon>Burkholderiales</taxon>
        <taxon>Oxalobacteraceae</taxon>
        <taxon>Telluria group</taxon>
        <taxon>Duganella</taxon>
    </lineage>
</organism>
<keyword evidence="2" id="KW-0812">Transmembrane</keyword>
<protein>
    <recommendedName>
        <fullName evidence="5">Zinc ribbon domain-containing protein</fullName>
    </recommendedName>
</protein>
<sequence>MIANFLKKRWQRLSIQSGSKRLSLFTLILLFGLDIYILGLIFDGMKNAARIVDPPRQSISRGCQLMSESFLQFDSKDKVESFERHIPRNNESRDDPMSEDWYEGTRPLGLCTTIREQVYLVAKNRDFVALFRARSEQQQQIQKILSNIDELKATYSDALLEKLANQKRSDSILPIEATKIKGTVSDMNEALNTLRQQLAQTQAALEHHQLIQAYTAFLQKLPIDSEFKRARDQYEKLAFWYPLKVLGAQAGFLLPLLLLALFWNARAIRKEKDIGILISSHFILVCAIPVFARLLYFVYALLPDQLLAEVLARLEQLNLGFLWNYGAIFCGIGGGLLVIFIAQRTFFNPARVRKIRLQKNQCRECGEKLQAPNQAWCELCGAQQCASCTNCGENYRLLALHCQRCGSTPTTPAA</sequence>
<dbReference type="AlphaFoldDB" id="A0A845H9K3"/>